<evidence type="ECO:0000256" key="4">
    <source>
        <dbReference type="ARBA" id="ARBA00022723"/>
    </source>
</evidence>
<evidence type="ECO:0000256" key="10">
    <source>
        <dbReference type="SAM" id="MobiDB-lite"/>
    </source>
</evidence>
<dbReference type="CDD" id="cd20336">
    <property type="entry name" value="Rcat_RBR"/>
    <property type="match status" value="1"/>
</dbReference>
<evidence type="ECO:0000256" key="6">
    <source>
        <dbReference type="ARBA" id="ARBA00022771"/>
    </source>
</evidence>
<dbReference type="Gene3D" id="3.30.40.10">
    <property type="entry name" value="Zinc/RING finger domain, C3HC4 (zinc finger)"/>
    <property type="match status" value="1"/>
</dbReference>
<keyword evidence="6 9" id="KW-0863">Zinc-finger</keyword>
<keyword evidence="7" id="KW-0833">Ubl conjugation pathway</keyword>
<name>A0A6P4Y622_BRABE</name>
<dbReference type="InterPro" id="IPR044066">
    <property type="entry name" value="TRIAD_supradom"/>
</dbReference>
<dbReference type="PROSITE" id="PS51873">
    <property type="entry name" value="TRIAD"/>
    <property type="match status" value="1"/>
</dbReference>
<dbReference type="EC" id="2.3.2.31" evidence="2"/>
<reference evidence="14" key="1">
    <citation type="submission" date="2025-08" db="UniProtKB">
        <authorList>
            <consortium name="RefSeq"/>
        </authorList>
    </citation>
    <scope>IDENTIFICATION</scope>
    <source>
        <tissue evidence="14">Gonad</tissue>
    </source>
</reference>
<keyword evidence="4" id="KW-0479">Metal-binding</keyword>
<feature type="region of interest" description="Disordered" evidence="10">
    <location>
        <begin position="151"/>
        <end position="194"/>
    </location>
</feature>
<evidence type="ECO:0000256" key="5">
    <source>
        <dbReference type="ARBA" id="ARBA00022737"/>
    </source>
</evidence>
<feature type="compositionally biased region" description="Basic residues" evidence="10">
    <location>
        <begin position="152"/>
        <end position="161"/>
    </location>
</feature>
<evidence type="ECO:0000256" key="1">
    <source>
        <dbReference type="ARBA" id="ARBA00001798"/>
    </source>
</evidence>
<dbReference type="GeneID" id="109470113"/>
<dbReference type="GO" id="GO:0008270">
    <property type="term" value="F:zinc ion binding"/>
    <property type="evidence" value="ECO:0007669"/>
    <property type="project" value="UniProtKB-KW"/>
</dbReference>
<evidence type="ECO:0000259" key="11">
    <source>
        <dbReference type="PROSITE" id="PS50089"/>
    </source>
</evidence>
<dbReference type="CDD" id="cd20335">
    <property type="entry name" value="BRcat_RBR"/>
    <property type="match status" value="1"/>
</dbReference>
<dbReference type="PROSITE" id="PS50089">
    <property type="entry name" value="ZF_RING_2"/>
    <property type="match status" value="1"/>
</dbReference>
<evidence type="ECO:0000259" key="12">
    <source>
        <dbReference type="PROSITE" id="PS51873"/>
    </source>
</evidence>
<dbReference type="AlphaFoldDB" id="A0A6P4Y622"/>
<dbReference type="InterPro" id="IPR002867">
    <property type="entry name" value="IBR_dom"/>
</dbReference>
<dbReference type="Proteomes" id="UP000515135">
    <property type="component" value="Unplaced"/>
</dbReference>
<dbReference type="InterPro" id="IPR031127">
    <property type="entry name" value="E3_UB_ligase_RBR"/>
</dbReference>
<gene>
    <name evidence="14" type="primary">LOC109470113</name>
</gene>
<feature type="compositionally biased region" description="Basic residues" evidence="10">
    <location>
        <begin position="171"/>
        <end position="183"/>
    </location>
</feature>
<dbReference type="InterPro" id="IPR001841">
    <property type="entry name" value="Znf_RING"/>
</dbReference>
<evidence type="ECO:0000313" key="14">
    <source>
        <dbReference type="RefSeq" id="XP_019624465.1"/>
    </source>
</evidence>
<evidence type="ECO:0000313" key="13">
    <source>
        <dbReference type="Proteomes" id="UP000515135"/>
    </source>
</evidence>
<dbReference type="SMART" id="SM00184">
    <property type="entry name" value="RING"/>
    <property type="match status" value="2"/>
</dbReference>
<dbReference type="GO" id="GO:0016567">
    <property type="term" value="P:protein ubiquitination"/>
    <property type="evidence" value="ECO:0007669"/>
    <property type="project" value="InterPro"/>
</dbReference>
<keyword evidence="5" id="KW-0677">Repeat</keyword>
<evidence type="ECO:0000256" key="8">
    <source>
        <dbReference type="ARBA" id="ARBA00022833"/>
    </source>
</evidence>
<evidence type="ECO:0000256" key="3">
    <source>
        <dbReference type="ARBA" id="ARBA00022679"/>
    </source>
</evidence>
<keyword evidence="13" id="KW-1185">Reference proteome</keyword>
<dbReference type="GO" id="GO:0061630">
    <property type="term" value="F:ubiquitin protein ligase activity"/>
    <property type="evidence" value="ECO:0007669"/>
    <property type="project" value="UniProtKB-EC"/>
</dbReference>
<dbReference type="SUPFAM" id="SSF57850">
    <property type="entry name" value="RING/U-box"/>
    <property type="match status" value="3"/>
</dbReference>
<accession>A0A6P4Y622</accession>
<dbReference type="RefSeq" id="XP_019624465.1">
    <property type="nucleotide sequence ID" value="XM_019768906.1"/>
</dbReference>
<proteinExistence type="predicted"/>
<sequence>MVNKKGKHGRHTGNTLRMGCVARKKNKNYRAEFGIYVRLSGPATLIREEGQDMLDDFSDFADDGGISQGALSTFHGRRRQWQRGPNEVFYSMNKRKRWELPTCLKESVSDLERHAESDYRVQVVERELVTAVSGVGRSRADVVSVTDSKRAIPQKKSKRQHAYATDLIRNAKPKKQEKRRRMRAPLEEEEEEHDPIDDLPILKYEFCYPRNADVYPWYSEKQCNQYHCSGKQETPRTKTLKKTKHQRDKKSGYWHGGYSRAEFHKVGTFFEGTDDSEDDRAESETEQLYEARPELPTTGEVLADLLDTTGTAKRKHQRVDSVFGKGCCVPNIASSSAGSIHPKGSAIVCSPTTSDTEDSDTAEENDATTDFHHKDDTVEVLEVYEEKPTVQVFLTTESLKPDELEALTEVGYQESQCVPRVFRLDLYDLVRSQVREGGNMNTSSAQLLFEVGEEISIVDENGQTQECCNTRLSLVTGEEDSVDCDSWGESWEGRVAMTVADVVSQTASFLSGQLSNRSNQKVKEAHKKRNSHSLKVISKICKVQTRSMLPSEAVVSSKQKEKEQEDTSQNAKHPTTCGICWSDIDAGDIPSAFALQGCLHWFCRECWENHVATKVRQGSTDITCPECECSEVVDDTTLMLLLPGRLYHQYQRRVRNVAVDSDNSLHWCRDSKCGRVVSVTFTGEVADPVPVRCECGSMWCTSCGAEPHWPATCQQAQEHLQEIQHRNPLSLEEATYTAMTKKCPSCLHPMEKNGGCPHMSCICGTSFCWKCGQEYQSHYKNGTFSCPKKPYALEEIEIDSRQVKNMSVYQQKWYKASLEHRRARRPTRMTQAYKQAHRLARKMVLCTDVQLFYRLMEGKDRHTSDNLLLSYMDLTEGAADMVLQMHLAGEYTAVLVSSTSRRVTRNVILNLWRKITFIQDSISRILEEEKPCPSAVQENLEHLMRAGKGCLQNLHRVAVKKNLPITL</sequence>
<evidence type="ECO:0000256" key="9">
    <source>
        <dbReference type="PROSITE-ProRule" id="PRU00175"/>
    </source>
</evidence>
<dbReference type="OrthoDB" id="1431934at2759"/>
<keyword evidence="3" id="KW-0808">Transferase</keyword>
<dbReference type="Pfam" id="PF01485">
    <property type="entry name" value="IBR"/>
    <property type="match status" value="2"/>
</dbReference>
<dbReference type="SMART" id="SM00647">
    <property type="entry name" value="IBR"/>
    <property type="match status" value="2"/>
</dbReference>
<comment type="catalytic activity">
    <reaction evidence="1">
        <text>[E2 ubiquitin-conjugating enzyme]-S-ubiquitinyl-L-cysteine + [acceptor protein]-L-lysine = [E2 ubiquitin-conjugating enzyme]-L-cysteine + [acceptor protein]-N(6)-ubiquitinyl-L-lysine.</text>
        <dbReference type="EC" id="2.3.2.31"/>
    </reaction>
</comment>
<dbReference type="Gene3D" id="1.20.120.1750">
    <property type="match status" value="1"/>
</dbReference>
<organism evidence="13 14">
    <name type="scientific">Branchiostoma belcheri</name>
    <name type="common">Amphioxus</name>
    <dbReference type="NCBI Taxonomy" id="7741"/>
    <lineage>
        <taxon>Eukaryota</taxon>
        <taxon>Metazoa</taxon>
        <taxon>Chordata</taxon>
        <taxon>Cephalochordata</taxon>
        <taxon>Leptocardii</taxon>
        <taxon>Amphioxiformes</taxon>
        <taxon>Branchiostomatidae</taxon>
        <taxon>Branchiostoma</taxon>
    </lineage>
</organism>
<feature type="compositionally biased region" description="Acidic residues" evidence="10">
    <location>
        <begin position="355"/>
        <end position="367"/>
    </location>
</feature>
<dbReference type="PANTHER" id="PTHR11685">
    <property type="entry name" value="RBR FAMILY RING FINGER AND IBR DOMAIN-CONTAINING"/>
    <property type="match status" value="1"/>
</dbReference>
<keyword evidence="8" id="KW-0862">Zinc</keyword>
<feature type="domain" description="RING-type" evidence="12">
    <location>
        <begin position="573"/>
        <end position="792"/>
    </location>
</feature>
<evidence type="ECO:0000256" key="2">
    <source>
        <dbReference type="ARBA" id="ARBA00012251"/>
    </source>
</evidence>
<dbReference type="InterPro" id="IPR013083">
    <property type="entry name" value="Znf_RING/FYVE/PHD"/>
</dbReference>
<feature type="region of interest" description="Disordered" evidence="10">
    <location>
        <begin position="552"/>
        <end position="572"/>
    </location>
</feature>
<evidence type="ECO:0000256" key="7">
    <source>
        <dbReference type="ARBA" id="ARBA00022786"/>
    </source>
</evidence>
<protein>
    <recommendedName>
        <fullName evidence="2">RBR-type E3 ubiquitin transferase</fullName>
        <ecNumber evidence="2">2.3.2.31</ecNumber>
    </recommendedName>
</protein>
<feature type="region of interest" description="Disordered" evidence="10">
    <location>
        <begin position="350"/>
        <end position="370"/>
    </location>
</feature>
<feature type="domain" description="RING-type" evidence="11">
    <location>
        <begin position="577"/>
        <end position="628"/>
    </location>
</feature>